<feature type="domain" description="DNA topoisomerase VI subunit B transducer" evidence="9">
    <location>
        <begin position="315"/>
        <end position="471"/>
    </location>
</feature>
<dbReference type="Proteomes" id="UP000091929">
    <property type="component" value="Unassembled WGS sequence"/>
</dbReference>
<evidence type="ECO:0000256" key="6">
    <source>
        <dbReference type="HAMAP-Rule" id="MF_00322"/>
    </source>
</evidence>
<dbReference type="Gene3D" id="1.10.8.50">
    <property type="match status" value="1"/>
</dbReference>
<feature type="binding site" evidence="6">
    <location>
        <begin position="114"/>
        <end position="121"/>
    </location>
    <ligand>
        <name>ATP</name>
        <dbReference type="ChEBI" id="CHEBI:30616"/>
    </ligand>
</feature>
<protein>
    <recommendedName>
        <fullName evidence="6">Type 2 DNA topoisomerase 6 subunit B</fullName>
        <ecNumber evidence="6">5.6.2.2</ecNumber>
    </recommendedName>
    <alternativeName>
        <fullName evidence="6">Type II DNA topoisomerase VI subunit B</fullName>
        <shortName evidence="6">TopoVI-B</shortName>
    </alternativeName>
</protein>
<dbReference type="InterPro" id="IPR020568">
    <property type="entry name" value="Ribosomal_Su5_D2-typ_SF"/>
</dbReference>
<gene>
    <name evidence="6 10" type="primary">top6B</name>
    <name evidence="10" type="ORF">APG10_01143</name>
    <name evidence="11" type="ORF">APG11_01371</name>
    <name evidence="12" type="ORF">APG12_01142</name>
</gene>
<keyword evidence="5 6" id="KW-0413">Isomerase</keyword>
<feature type="region of interest" description="Disordered" evidence="7">
    <location>
        <begin position="515"/>
        <end position="541"/>
    </location>
</feature>
<accession>A0A150IY88</accession>
<keyword evidence="1 6" id="KW-0547">Nucleotide-binding</keyword>
<reference evidence="13 14" key="1">
    <citation type="journal article" date="2016" name="ISME J.">
        <title>Chasing the elusive Euryarchaeota class WSA2: genomes reveal a uniquely fastidious methyl-reducing methanogen.</title>
        <authorList>
            <person name="Nobu M.K."/>
            <person name="Narihiro T."/>
            <person name="Kuroda K."/>
            <person name="Mei R."/>
            <person name="Liu W.T."/>
        </authorList>
    </citation>
    <scope>NUCLEOTIDE SEQUENCE [LARGE SCALE GENOMIC DNA]</scope>
    <source>
        <strain evidence="10">B03fssc0709_Meth_Bin005</strain>
        <strain evidence="11">B15fssc0709_Meth_Bin003</strain>
        <strain evidence="12">BMIXfssc0709_Meth_Bin006</strain>
    </source>
</reference>
<dbReference type="NCBIfam" id="TIGR01052">
    <property type="entry name" value="top6b"/>
    <property type="match status" value="1"/>
</dbReference>
<dbReference type="Proteomes" id="UP000092403">
    <property type="component" value="Unassembled WGS sequence"/>
</dbReference>
<feature type="binding site" evidence="6">
    <location>
        <position position="51"/>
    </location>
    <ligand>
        <name>ATP</name>
        <dbReference type="ChEBI" id="CHEBI:30616"/>
    </ligand>
</feature>
<dbReference type="EMBL" id="LNJC01000022">
    <property type="protein sequence ID" value="KYC49967.1"/>
    <property type="molecule type" value="Genomic_DNA"/>
</dbReference>
<keyword evidence="4 6" id="KW-0238">DNA-binding</keyword>
<dbReference type="Gene3D" id="3.30.565.10">
    <property type="entry name" value="Histidine kinase-like ATPase, C-terminal domain"/>
    <property type="match status" value="1"/>
</dbReference>
<proteinExistence type="inferred from homology"/>
<dbReference type="Pfam" id="PF09239">
    <property type="entry name" value="Topo-VIb_trans"/>
    <property type="match status" value="1"/>
</dbReference>
<dbReference type="PATRIC" id="fig|1706436.3.peg.1158"/>
<dbReference type="AlphaFoldDB" id="A0A150IJD9"/>
<dbReference type="PATRIC" id="fig|1706437.3.peg.1379"/>
<dbReference type="GO" id="GO:0003918">
    <property type="term" value="F:DNA topoisomerase type II (double strand cut, ATP-hydrolyzing) activity"/>
    <property type="evidence" value="ECO:0007669"/>
    <property type="project" value="UniProtKB-UniRule"/>
</dbReference>
<evidence type="ECO:0000256" key="3">
    <source>
        <dbReference type="ARBA" id="ARBA00023029"/>
    </source>
</evidence>
<dbReference type="PANTHER" id="PTHR48444:SF1">
    <property type="entry name" value="DNA TOPOISOMERASE 6 SUBUNIT B"/>
    <property type="match status" value="1"/>
</dbReference>
<comment type="subunit">
    <text evidence="6">Homodimer. Heterotetramer of two Top6A and two Top6B chains.</text>
</comment>
<feature type="compositionally biased region" description="Acidic residues" evidence="7">
    <location>
        <begin position="531"/>
        <end position="541"/>
    </location>
</feature>
<evidence type="ECO:0000313" key="13">
    <source>
        <dbReference type="Proteomes" id="UP000091929"/>
    </source>
</evidence>
<comment type="caution">
    <text evidence="10">The sequence shown here is derived from an EMBL/GenBank/DDBJ whole genome shotgun (WGS) entry which is preliminary data.</text>
</comment>
<dbReference type="Proteomes" id="UP000092401">
    <property type="component" value="Unassembled WGS sequence"/>
</dbReference>
<dbReference type="InterPro" id="IPR005734">
    <property type="entry name" value="TopoVI_B"/>
</dbReference>
<evidence type="ECO:0000256" key="2">
    <source>
        <dbReference type="ARBA" id="ARBA00022840"/>
    </source>
</evidence>
<dbReference type="EMBL" id="LNGF01000031">
    <property type="protein sequence ID" value="KYC47163.1"/>
    <property type="molecule type" value="Genomic_DNA"/>
</dbReference>
<dbReference type="GO" id="GO:0005524">
    <property type="term" value="F:ATP binding"/>
    <property type="evidence" value="ECO:0007669"/>
    <property type="project" value="UniProtKB-UniRule"/>
</dbReference>
<dbReference type="CDD" id="cd00823">
    <property type="entry name" value="TopoIIB_Trans"/>
    <property type="match status" value="1"/>
</dbReference>
<comment type="catalytic activity">
    <reaction evidence="6">
        <text>ATP-dependent breakage, passage and rejoining of double-stranded DNA.</text>
        <dbReference type="EC" id="5.6.2.2"/>
    </reaction>
</comment>
<sequence>MSETKVKHADEIFKSFKMQSVSEFFKKNAAMLGYTGKLRSLTTLVHEGVTNSLDACEEARLFPDISVYISEIGPEHYRVIMEDNASGIPLDYIPHVFGKMLAGSKAHRNIQSRGQQGIGVSGAVMYSQVTTGKPTEVVTSTGDKIINKVNIKIDVEKNAGEIISRETLKNPDKWRGTRINLEAKNLQYNRSKYGPYSYLKMTAIANPHTRILFVEPDGTKILFDRNVRVIPKNPKEMKPHPHGTSADDILSMIKNSSATRVRTFLVSEFTRVSTKKVEEIEQISGLDLDINPKKVDWEYAEKLVNAIKQITFMAPPTEGLIPIGADSVKLGLEGILAPEFVHTVTRSPQTYHGGIAFIVEAGIAYGGGAGNNGLDIIRYANRTPLIFDQGGCCITEAAKSIDWKRYGVKDDNAPLTIFVNLVSTHIPYTSAGKQAIATEEEIYNEIRFALMEAGRSLSRYLSGKRRAHEKLTKKKTLLRYVVETSNALGSLIKAEDNSKIIKALTDIVEKKYDFEETNGSEEKANQILEENGAEEVSENGE</sequence>
<evidence type="ECO:0000256" key="4">
    <source>
        <dbReference type="ARBA" id="ARBA00023125"/>
    </source>
</evidence>
<evidence type="ECO:0000313" key="12">
    <source>
        <dbReference type="EMBL" id="KYC49967.1"/>
    </source>
</evidence>
<dbReference type="SUPFAM" id="SSF55874">
    <property type="entry name" value="ATPase domain of HSP90 chaperone/DNA topoisomerase II/histidine kinase"/>
    <property type="match status" value="1"/>
</dbReference>
<dbReference type="InterPro" id="IPR003594">
    <property type="entry name" value="HATPase_dom"/>
</dbReference>
<evidence type="ECO:0000313" key="14">
    <source>
        <dbReference type="Proteomes" id="UP000092401"/>
    </source>
</evidence>
<feature type="compositionally biased region" description="Basic and acidic residues" evidence="7">
    <location>
        <begin position="515"/>
        <end position="524"/>
    </location>
</feature>
<feature type="binding site" evidence="6">
    <location>
        <position position="433"/>
    </location>
    <ligand>
        <name>ATP</name>
        <dbReference type="ChEBI" id="CHEBI:30616"/>
    </ligand>
</feature>
<evidence type="ECO:0000313" key="10">
    <source>
        <dbReference type="EMBL" id="KYC45131.1"/>
    </source>
</evidence>
<dbReference type="PATRIC" id="fig|1706438.3.peg.1150"/>
<dbReference type="HAMAP" id="MF_00322">
    <property type="entry name" value="Top6B"/>
    <property type="match status" value="1"/>
</dbReference>
<dbReference type="EC" id="5.6.2.2" evidence="6"/>
<evidence type="ECO:0000259" key="9">
    <source>
        <dbReference type="Pfam" id="PF09239"/>
    </source>
</evidence>
<accession>A0A150IQA1</accession>
<dbReference type="PIRSF" id="PIRSF006553">
    <property type="entry name" value="TopoVI_B"/>
    <property type="match status" value="1"/>
</dbReference>
<comment type="function">
    <text evidence="6">Relaxes both positive and negative superturns and exhibits a strong decatenase activity.</text>
</comment>
<accession>A0A150IJD9</accession>
<comment type="similarity">
    <text evidence="6">Belongs to the TOP6B family.</text>
</comment>
<dbReference type="GO" id="GO:0006260">
    <property type="term" value="P:DNA replication"/>
    <property type="evidence" value="ECO:0007669"/>
    <property type="project" value="UniProtKB-UniRule"/>
</dbReference>
<dbReference type="Pfam" id="PF02518">
    <property type="entry name" value="HATPase_c"/>
    <property type="match status" value="1"/>
</dbReference>
<evidence type="ECO:0000256" key="5">
    <source>
        <dbReference type="ARBA" id="ARBA00023235"/>
    </source>
</evidence>
<dbReference type="InterPro" id="IPR036890">
    <property type="entry name" value="HATPase_C_sf"/>
</dbReference>
<name>A0A150IJD9_9EURY</name>
<keyword evidence="3 6" id="KW-0799">Topoisomerase</keyword>
<evidence type="ECO:0000256" key="7">
    <source>
        <dbReference type="SAM" id="MobiDB-lite"/>
    </source>
</evidence>
<feature type="binding site" evidence="6">
    <location>
        <begin position="104"/>
        <end position="105"/>
    </location>
    <ligand>
        <name>ATP</name>
        <dbReference type="ChEBI" id="CHEBI:30616"/>
    </ligand>
</feature>
<dbReference type="Gene3D" id="3.30.230.10">
    <property type="match status" value="1"/>
</dbReference>
<dbReference type="NCBIfam" id="NF003218">
    <property type="entry name" value="PRK04184.1"/>
    <property type="match status" value="1"/>
</dbReference>
<evidence type="ECO:0000313" key="11">
    <source>
        <dbReference type="EMBL" id="KYC47163.1"/>
    </source>
</evidence>
<feature type="binding site" evidence="6">
    <location>
        <position position="83"/>
    </location>
    <ligand>
        <name>ATP</name>
        <dbReference type="ChEBI" id="CHEBI:30616"/>
    </ligand>
</feature>
<keyword evidence="2 6" id="KW-0067">ATP-binding</keyword>
<evidence type="ECO:0000259" key="8">
    <source>
        <dbReference type="Pfam" id="PF02518"/>
    </source>
</evidence>
<evidence type="ECO:0000256" key="1">
    <source>
        <dbReference type="ARBA" id="ARBA00022741"/>
    </source>
</evidence>
<dbReference type="InterPro" id="IPR014721">
    <property type="entry name" value="Ribsml_uS5_D2-typ_fold_subgr"/>
</dbReference>
<dbReference type="GO" id="GO:0006265">
    <property type="term" value="P:DNA topological change"/>
    <property type="evidence" value="ECO:0007669"/>
    <property type="project" value="UniProtKB-UniRule"/>
</dbReference>
<dbReference type="EMBL" id="LNGE01000029">
    <property type="protein sequence ID" value="KYC45131.1"/>
    <property type="molecule type" value="Genomic_DNA"/>
</dbReference>
<dbReference type="InterPro" id="IPR015320">
    <property type="entry name" value="TopoVI_B_transducer"/>
</dbReference>
<dbReference type="GO" id="GO:0003677">
    <property type="term" value="F:DNA binding"/>
    <property type="evidence" value="ECO:0007669"/>
    <property type="project" value="UniProtKB-UniRule"/>
</dbReference>
<organism evidence="10 14">
    <name type="scientific">Candidatus Methanofastidiosum methylothiophilum</name>
    <dbReference type="NCBI Taxonomy" id="1705564"/>
    <lineage>
        <taxon>Archaea</taxon>
        <taxon>Methanobacteriati</taxon>
        <taxon>Methanobacteriota</taxon>
        <taxon>Stenosarchaea group</taxon>
        <taxon>Candidatus Methanofastidiosia</taxon>
        <taxon>Candidatus Methanofastidiosales</taxon>
        <taxon>Candidatus Methanofastidiosaceae</taxon>
        <taxon>Candidatus Methanofastidiosum</taxon>
    </lineage>
</organism>
<feature type="domain" description="Histidine kinase/HSP90-like ATPase" evidence="8">
    <location>
        <begin position="39"/>
        <end position="132"/>
    </location>
</feature>
<dbReference type="SUPFAM" id="SSF54211">
    <property type="entry name" value="Ribosomal protein S5 domain 2-like"/>
    <property type="match status" value="1"/>
</dbReference>
<dbReference type="PANTHER" id="PTHR48444">
    <property type="entry name" value="DNA TOPOISOMERASE 6 SUBUNIT B"/>
    <property type="match status" value="1"/>
</dbReference>